<name>A0A7W7CFV8_9PSEU</name>
<dbReference type="AlphaFoldDB" id="A0A7W7CFV8"/>
<dbReference type="InterPro" id="IPR027417">
    <property type="entry name" value="P-loop_NTPase"/>
</dbReference>
<comment type="caution">
    <text evidence="1">The sequence shown here is derived from an EMBL/GenBank/DDBJ whole genome shotgun (WGS) entry which is preliminary data.</text>
</comment>
<dbReference type="Proteomes" id="UP000533598">
    <property type="component" value="Unassembled WGS sequence"/>
</dbReference>
<dbReference type="SUPFAM" id="SSF52540">
    <property type="entry name" value="P-loop containing nucleoside triphosphate hydrolases"/>
    <property type="match status" value="1"/>
</dbReference>
<evidence type="ECO:0008006" key="3">
    <source>
        <dbReference type="Google" id="ProtNLM"/>
    </source>
</evidence>
<accession>A0A7W7CFV8</accession>
<organism evidence="1 2">
    <name type="scientific">Crossiella cryophila</name>
    <dbReference type="NCBI Taxonomy" id="43355"/>
    <lineage>
        <taxon>Bacteria</taxon>
        <taxon>Bacillati</taxon>
        <taxon>Actinomycetota</taxon>
        <taxon>Actinomycetes</taxon>
        <taxon>Pseudonocardiales</taxon>
        <taxon>Pseudonocardiaceae</taxon>
        <taxon>Crossiella</taxon>
    </lineage>
</organism>
<protein>
    <recommendedName>
        <fullName evidence="3">Shikimate kinase</fullName>
    </recommendedName>
</protein>
<reference evidence="1 2" key="1">
    <citation type="submission" date="2020-08" db="EMBL/GenBank/DDBJ databases">
        <title>Sequencing the genomes of 1000 actinobacteria strains.</title>
        <authorList>
            <person name="Klenk H.-P."/>
        </authorList>
    </citation>
    <scope>NUCLEOTIDE SEQUENCE [LARGE SCALE GENOMIC DNA]</scope>
    <source>
        <strain evidence="1 2">DSM 44230</strain>
    </source>
</reference>
<keyword evidence="2" id="KW-1185">Reference proteome</keyword>
<gene>
    <name evidence="1" type="ORF">HNR67_006588</name>
</gene>
<evidence type="ECO:0000313" key="1">
    <source>
        <dbReference type="EMBL" id="MBB4680470.1"/>
    </source>
</evidence>
<dbReference type="Gene3D" id="3.40.50.300">
    <property type="entry name" value="P-loop containing nucleotide triphosphate hydrolases"/>
    <property type="match status" value="1"/>
</dbReference>
<dbReference type="RefSeq" id="WP_185006309.1">
    <property type="nucleotide sequence ID" value="NZ_BAAAUI010000005.1"/>
</dbReference>
<evidence type="ECO:0000313" key="2">
    <source>
        <dbReference type="Proteomes" id="UP000533598"/>
    </source>
</evidence>
<dbReference type="EMBL" id="JACHMH010000001">
    <property type="protein sequence ID" value="MBB4680470.1"/>
    <property type="molecule type" value="Genomic_DNA"/>
</dbReference>
<sequence>MTALLLCGPRAVGKSVVGWQVYAHLARTGAAVAYLDLAQLGFCHTDSTWLIARNLASAWTTFRANGTQMLVLSGEVSGPAVLDSYAEALPGIRLTVCELRAGREALTERILARGQGHGPPIPGDDLRGRDPDELRRIAAEAPIRRPICDLRVDTDHRSVAEVADRVRLAWLNP</sequence>
<proteinExistence type="predicted"/>